<accession>A0ABT4DZ04</accession>
<proteinExistence type="predicted"/>
<keyword evidence="3" id="KW-1185">Reference proteome</keyword>
<dbReference type="EMBL" id="JAMDLW010000039">
    <property type="protein sequence ID" value="MCY9522595.1"/>
    <property type="molecule type" value="Genomic_DNA"/>
</dbReference>
<evidence type="ECO:0000259" key="1">
    <source>
        <dbReference type="Pfam" id="PF09648"/>
    </source>
</evidence>
<dbReference type="Gene3D" id="2.40.128.690">
    <property type="entry name" value="YycH protein, domain 3-like"/>
    <property type="match status" value="1"/>
</dbReference>
<evidence type="ECO:0000313" key="3">
    <source>
        <dbReference type="Proteomes" id="UP001207626"/>
    </source>
</evidence>
<dbReference type="Proteomes" id="UP001207626">
    <property type="component" value="Unassembled WGS sequence"/>
</dbReference>
<protein>
    <submittedName>
        <fullName evidence="2">Two-component system regulatory protein YycI</fullName>
    </submittedName>
</protein>
<evidence type="ECO:0000313" key="2">
    <source>
        <dbReference type="EMBL" id="MCY9522595.1"/>
    </source>
</evidence>
<dbReference type="InterPro" id="IPR018604">
    <property type="entry name" value="YycI-like"/>
</dbReference>
<dbReference type="RefSeq" id="WP_087434821.1">
    <property type="nucleotide sequence ID" value="NZ_JAMDLV010000015.1"/>
</dbReference>
<organism evidence="2 3">
    <name type="scientific">Paenibacillus apiarius</name>
    <dbReference type="NCBI Taxonomy" id="46240"/>
    <lineage>
        <taxon>Bacteria</taxon>
        <taxon>Bacillati</taxon>
        <taxon>Bacillota</taxon>
        <taxon>Bacilli</taxon>
        <taxon>Bacillales</taxon>
        <taxon>Paenibacillaceae</taxon>
        <taxon>Paenibacillus</taxon>
    </lineage>
</organism>
<dbReference type="Pfam" id="PF09648">
    <property type="entry name" value="YycI"/>
    <property type="match status" value="1"/>
</dbReference>
<comment type="caution">
    <text evidence="2">The sequence shown here is derived from an EMBL/GenBank/DDBJ whole genome shotgun (WGS) entry which is preliminary data.</text>
</comment>
<gene>
    <name evidence="2" type="primary">yycI</name>
    <name evidence="2" type="ORF">M5X09_23545</name>
</gene>
<reference evidence="2 3" key="1">
    <citation type="submission" date="2022-05" db="EMBL/GenBank/DDBJ databases">
        <title>Genome Sequencing of Bee-Associated Microbes.</title>
        <authorList>
            <person name="Dunlap C."/>
        </authorList>
    </citation>
    <scope>NUCLEOTIDE SEQUENCE [LARGE SCALE GENOMIC DNA]</scope>
    <source>
        <strain evidence="2 3">NRRL NRS-1438</strain>
    </source>
</reference>
<sequence>MDWSRAKNVLIYAFLLLNIVLGYQLWQDMRDRMHSDLDWTSLSEETRIIMDMKKMQVTAKIPAETPSLREITYRFVNRGKMEVPLKTPKDSVIIFSEKDLIRSLQGEIPNIDMYRYDETVGGTGPFLFHQRLPNGLPIFEVTLKLMHRSQKITAYQQQYVELVESKTNKEQKILPASQALGIVIEKYLLPGSVVRNVQLGYHGQLFEAETQVAAPSWRITLDNDEVYYVNAINAAVDTSQAGKKEIDK</sequence>
<feature type="domain" description="Regulatory protein YycH-like" evidence="1">
    <location>
        <begin position="68"/>
        <end position="232"/>
    </location>
</feature>
<name>A0ABT4DZ04_9BACL</name>